<feature type="transmembrane region" description="Helical" evidence="9">
    <location>
        <begin position="194"/>
        <end position="215"/>
    </location>
</feature>
<feature type="transmembrane region" description="Helical" evidence="9">
    <location>
        <begin position="135"/>
        <end position="155"/>
    </location>
</feature>
<keyword evidence="12" id="KW-1185">Reference proteome</keyword>
<dbReference type="GO" id="GO:0046677">
    <property type="term" value="P:response to antibiotic"/>
    <property type="evidence" value="ECO:0007669"/>
    <property type="project" value="UniProtKB-KW"/>
</dbReference>
<evidence type="ECO:0000256" key="8">
    <source>
        <dbReference type="SAM" id="MobiDB-lite"/>
    </source>
</evidence>
<feature type="transmembrane region" description="Helical" evidence="9">
    <location>
        <begin position="227"/>
        <end position="247"/>
    </location>
</feature>
<gene>
    <name evidence="11" type="ORF">J8N05_36605</name>
</gene>
<feature type="transmembrane region" description="Helical" evidence="9">
    <location>
        <begin position="386"/>
        <end position="411"/>
    </location>
</feature>
<dbReference type="Gene3D" id="1.20.1250.20">
    <property type="entry name" value="MFS general substrate transporter like domains"/>
    <property type="match status" value="1"/>
</dbReference>
<feature type="transmembrane region" description="Helical" evidence="9">
    <location>
        <begin position="167"/>
        <end position="188"/>
    </location>
</feature>
<feature type="transmembrane region" description="Helical" evidence="9">
    <location>
        <begin position="296"/>
        <end position="321"/>
    </location>
</feature>
<feature type="transmembrane region" description="Helical" evidence="9">
    <location>
        <begin position="327"/>
        <end position="350"/>
    </location>
</feature>
<feature type="compositionally biased region" description="Pro residues" evidence="8">
    <location>
        <begin position="17"/>
        <end position="28"/>
    </location>
</feature>
<dbReference type="PANTHER" id="PTHR42718">
    <property type="entry name" value="MAJOR FACILITATOR SUPERFAMILY MULTIDRUG TRANSPORTER MFSC"/>
    <property type="match status" value="1"/>
</dbReference>
<dbReference type="CDD" id="cd17321">
    <property type="entry name" value="MFS_MMR_MDR_like"/>
    <property type="match status" value="1"/>
</dbReference>
<keyword evidence="3" id="KW-1003">Cell membrane</keyword>
<name>A0A940Y5S8_9ACTN</name>
<feature type="transmembrane region" description="Helical" evidence="9">
    <location>
        <begin position="75"/>
        <end position="93"/>
    </location>
</feature>
<feature type="transmembrane region" description="Helical" evidence="9">
    <location>
        <begin position="362"/>
        <end position="380"/>
    </location>
</feature>
<dbReference type="SUPFAM" id="SSF103473">
    <property type="entry name" value="MFS general substrate transporter"/>
    <property type="match status" value="1"/>
</dbReference>
<proteinExistence type="predicted"/>
<dbReference type="GO" id="GO:0022857">
    <property type="term" value="F:transmembrane transporter activity"/>
    <property type="evidence" value="ECO:0007669"/>
    <property type="project" value="InterPro"/>
</dbReference>
<dbReference type="InterPro" id="IPR020846">
    <property type="entry name" value="MFS_dom"/>
</dbReference>
<dbReference type="AlphaFoldDB" id="A0A940Y5S8"/>
<dbReference type="InterPro" id="IPR011701">
    <property type="entry name" value="MFS"/>
</dbReference>
<dbReference type="InterPro" id="IPR036259">
    <property type="entry name" value="MFS_trans_sf"/>
</dbReference>
<dbReference type="PANTHER" id="PTHR42718:SF46">
    <property type="entry name" value="BLR6921 PROTEIN"/>
    <property type="match status" value="1"/>
</dbReference>
<feature type="transmembrane region" description="Helical" evidence="9">
    <location>
        <begin position="37"/>
        <end position="60"/>
    </location>
</feature>
<evidence type="ECO:0000256" key="1">
    <source>
        <dbReference type="ARBA" id="ARBA00004651"/>
    </source>
</evidence>
<organism evidence="11 12">
    <name type="scientific">Streptomyces liliiviolaceus</name>
    <dbReference type="NCBI Taxonomy" id="2823109"/>
    <lineage>
        <taxon>Bacteria</taxon>
        <taxon>Bacillati</taxon>
        <taxon>Actinomycetota</taxon>
        <taxon>Actinomycetes</taxon>
        <taxon>Kitasatosporales</taxon>
        <taxon>Streptomycetaceae</taxon>
        <taxon>Streptomyces</taxon>
    </lineage>
</organism>
<sequence>MTTAQTPETSTGASAPSPSPASPTPPPASTRFTGRMVAALLALSIAQFLVALDYSIIYVALPSIGSGLGLAPERLQWVVSAYAVFFASFLVVGGRAADLTGPRRLFLGALALFGLGSLVAGLAGDQWLLVASRAAQGIGAAALTPAMLALIGAAFPAGPVRSRALAIWGAIGAVGLAAGVLIGGVLTAALSWRWVFFVNVPLIAVTVVLALRVLPAGTRTRASVRHLNIPGAALFTGAVLFLVAALTQAAVDGWASASCLGCLAAAVALGTAWSAYDRRPAATPLIPPALLRVRSLAGASTMSALYMASVGAEFFLITLFLQDVWGYGPLGAGIAFLPLALSVVAGNLVTGQLAGSWGIRRTLATGFAVGAAGLALLGLGTGGSDYWTAVLPGLLVSGLGQGMAFAGMYIAGTKDVPDSEQGTASAVLTTTQYTGGAMGLAVLVLVLGDEPAGGAFGRAYALTAVLALVAAAVALRTLSPRTAAVRADAGGER</sequence>
<protein>
    <submittedName>
        <fullName evidence="11">MFS transporter</fullName>
    </submittedName>
</protein>
<feature type="transmembrane region" description="Helical" evidence="9">
    <location>
        <begin position="459"/>
        <end position="478"/>
    </location>
</feature>
<keyword evidence="2" id="KW-0813">Transport</keyword>
<dbReference type="Proteomes" id="UP000677413">
    <property type="component" value="Unassembled WGS sequence"/>
</dbReference>
<dbReference type="RefSeq" id="WP_210890851.1">
    <property type="nucleotide sequence ID" value="NZ_JAGPYQ010000002.1"/>
</dbReference>
<evidence type="ECO:0000256" key="7">
    <source>
        <dbReference type="ARBA" id="ARBA00023251"/>
    </source>
</evidence>
<keyword evidence="6 9" id="KW-0472">Membrane</keyword>
<keyword evidence="5 9" id="KW-1133">Transmembrane helix</keyword>
<evidence type="ECO:0000256" key="3">
    <source>
        <dbReference type="ARBA" id="ARBA00022475"/>
    </source>
</evidence>
<feature type="domain" description="Major facilitator superfamily (MFS) profile" evidence="10">
    <location>
        <begin position="39"/>
        <end position="482"/>
    </location>
</feature>
<dbReference type="GO" id="GO:0005886">
    <property type="term" value="C:plasma membrane"/>
    <property type="evidence" value="ECO:0007669"/>
    <property type="project" value="UniProtKB-SubCell"/>
</dbReference>
<feature type="transmembrane region" description="Helical" evidence="9">
    <location>
        <begin position="105"/>
        <end position="123"/>
    </location>
</feature>
<evidence type="ECO:0000256" key="2">
    <source>
        <dbReference type="ARBA" id="ARBA00022448"/>
    </source>
</evidence>
<feature type="transmembrane region" description="Helical" evidence="9">
    <location>
        <begin position="423"/>
        <end position="447"/>
    </location>
</feature>
<reference evidence="11 12" key="1">
    <citation type="submission" date="2021-04" db="EMBL/GenBank/DDBJ databases">
        <authorList>
            <person name="Tang X."/>
            <person name="Zhou X."/>
            <person name="Chen X."/>
            <person name="Cernava T."/>
            <person name="Zhang C."/>
        </authorList>
    </citation>
    <scope>NUCLEOTIDE SEQUENCE [LARGE SCALE GENOMIC DNA]</scope>
    <source>
        <strain evidence="11 12">BH-SS-21</strain>
    </source>
</reference>
<dbReference type="EMBL" id="JAGPYQ010000002">
    <property type="protein sequence ID" value="MBQ0853687.1"/>
    <property type="molecule type" value="Genomic_DNA"/>
</dbReference>
<evidence type="ECO:0000256" key="9">
    <source>
        <dbReference type="SAM" id="Phobius"/>
    </source>
</evidence>
<comment type="caution">
    <text evidence="11">The sequence shown here is derived from an EMBL/GenBank/DDBJ whole genome shotgun (WGS) entry which is preliminary data.</text>
</comment>
<evidence type="ECO:0000256" key="4">
    <source>
        <dbReference type="ARBA" id="ARBA00022692"/>
    </source>
</evidence>
<dbReference type="PROSITE" id="PS50850">
    <property type="entry name" value="MFS"/>
    <property type="match status" value="1"/>
</dbReference>
<dbReference type="Gene3D" id="1.20.1720.10">
    <property type="entry name" value="Multidrug resistance protein D"/>
    <property type="match status" value="1"/>
</dbReference>
<feature type="region of interest" description="Disordered" evidence="8">
    <location>
        <begin position="1"/>
        <end position="28"/>
    </location>
</feature>
<keyword evidence="7" id="KW-0046">Antibiotic resistance</keyword>
<evidence type="ECO:0000313" key="11">
    <source>
        <dbReference type="EMBL" id="MBQ0853687.1"/>
    </source>
</evidence>
<feature type="transmembrane region" description="Helical" evidence="9">
    <location>
        <begin position="253"/>
        <end position="276"/>
    </location>
</feature>
<evidence type="ECO:0000256" key="6">
    <source>
        <dbReference type="ARBA" id="ARBA00023136"/>
    </source>
</evidence>
<evidence type="ECO:0000256" key="5">
    <source>
        <dbReference type="ARBA" id="ARBA00022989"/>
    </source>
</evidence>
<feature type="compositionally biased region" description="Low complexity" evidence="8">
    <location>
        <begin position="1"/>
        <end position="16"/>
    </location>
</feature>
<evidence type="ECO:0000259" key="10">
    <source>
        <dbReference type="PROSITE" id="PS50850"/>
    </source>
</evidence>
<comment type="subcellular location">
    <subcellularLocation>
        <location evidence="1">Cell membrane</location>
        <topology evidence="1">Multi-pass membrane protein</topology>
    </subcellularLocation>
</comment>
<dbReference type="Pfam" id="PF07690">
    <property type="entry name" value="MFS_1"/>
    <property type="match status" value="1"/>
</dbReference>
<accession>A0A940Y5S8</accession>
<evidence type="ECO:0000313" key="12">
    <source>
        <dbReference type="Proteomes" id="UP000677413"/>
    </source>
</evidence>
<keyword evidence="4 9" id="KW-0812">Transmembrane</keyword>